<organism evidence="1 2">
    <name type="scientific">Solanum verrucosum</name>
    <dbReference type="NCBI Taxonomy" id="315347"/>
    <lineage>
        <taxon>Eukaryota</taxon>
        <taxon>Viridiplantae</taxon>
        <taxon>Streptophyta</taxon>
        <taxon>Embryophyta</taxon>
        <taxon>Tracheophyta</taxon>
        <taxon>Spermatophyta</taxon>
        <taxon>Magnoliopsida</taxon>
        <taxon>eudicotyledons</taxon>
        <taxon>Gunneridae</taxon>
        <taxon>Pentapetalae</taxon>
        <taxon>asterids</taxon>
        <taxon>lamiids</taxon>
        <taxon>Solanales</taxon>
        <taxon>Solanaceae</taxon>
        <taxon>Solanoideae</taxon>
        <taxon>Solaneae</taxon>
        <taxon>Solanum</taxon>
    </lineage>
</organism>
<name>A0AAF0UHC8_SOLVR</name>
<dbReference type="EMBL" id="CP133620">
    <property type="protein sequence ID" value="WMV45780.1"/>
    <property type="molecule type" value="Genomic_DNA"/>
</dbReference>
<proteinExistence type="predicted"/>
<dbReference type="InterPro" id="IPR026316">
    <property type="entry name" value="NSL2"/>
</dbReference>
<sequence>MVLLSWELLQSAFTTKQGLEPLPWHHIKFNSLHPCEHFIKALNESLPCDVLDSTFFCDDNILVVSEQALVDPIIDRIDSSSKVNLCPPNVGTCSLKEGTFSCNESDTTLVDPMDDHFDSSRKISLYPPSVGINDLNEYLHHSTISYFSPMNLESVILEDKGANWVKKGVLDPCSWISFPFDPGNDLNYGTCLVVIGQDDKNNLEEFVGTFPYDGMFFLRVYNPLEAPTLCTGKGSSLTPFFTISLCLDSRKKPFQEGEFDNNMDSMDCVKALEEFDGHKIKKYNVWKVHLSEKKEERGHLCKWSSHNFKNSQKKTTKQGPYLIKETSVAWDIDSLEVVVRVRINLCPASADTYALNVSSLFCNDCVDQPVCKCSSLVEGSCNVIKEPQGGGTNDNVDQMIRSDSLSISIVGDPIACFAHRDHYSILYEDNEISTSDVPSGVSHESSIVLDNYTCYNNPLWCEAFPPIDGNLFLEDESTLLENECFEEQRGVCFPITSSSWFASIFNVMLGQDDRYHLDVFVDTFPYDGKSFLRVYNPLEEPTLCMGKNTLDVPSVLDTFLNYLLAYDDTHTCVGCISYVSSGISKANESLLDSMLCKPLPFDPGVVFKCVECGSNIVCYFEDSSFVLLLDLMCLNEASGTGSITKLTGGAMDPKIAKSYNKPSRENTRTRVLTEPIERIPEPYGEPDLACQLAHFGSLFGPTMSTGNAVGCPSSSNALTPIKIDGWEEDVFLSRSKLLHRVEVFKRRNRRTKQLHRIYRDCYWSLMDEVKLKHREYCWKFGMSVFQEDEENSNKVGTLETGENNGNVVISSTGGVHGYCRKGIVWLLCEVKWSRSKTGHLGCTIPNLATTSLLSSYSCRLMHVTYKNLKDFTVIQLNLRPSILLWLDETNVVARHRCILEC</sequence>
<dbReference type="Proteomes" id="UP001234989">
    <property type="component" value="Chromosome 9"/>
</dbReference>
<gene>
    <name evidence="1" type="ORF">MTR67_039165</name>
</gene>
<dbReference type="AlphaFoldDB" id="A0AAF0UHC8"/>
<evidence type="ECO:0000313" key="2">
    <source>
        <dbReference type="Proteomes" id="UP001234989"/>
    </source>
</evidence>
<accession>A0AAF0UHC8</accession>
<dbReference type="PANTHER" id="PTHR13453">
    <property type="entry name" value="KAT8 REGULATORY NSL COMPLEX SUBUNIT 2"/>
    <property type="match status" value="1"/>
</dbReference>
<protein>
    <submittedName>
        <fullName evidence="1">Uncharacterized protein</fullName>
    </submittedName>
</protein>
<evidence type="ECO:0000313" key="1">
    <source>
        <dbReference type="EMBL" id="WMV45780.1"/>
    </source>
</evidence>
<keyword evidence="2" id="KW-1185">Reference proteome</keyword>
<reference evidence="1" key="1">
    <citation type="submission" date="2023-08" db="EMBL/GenBank/DDBJ databases">
        <title>A de novo genome assembly of Solanum verrucosum Schlechtendal, a Mexican diploid species geographically isolated from the other diploid A-genome species in potato relatives.</title>
        <authorList>
            <person name="Hosaka K."/>
        </authorList>
    </citation>
    <scope>NUCLEOTIDE SEQUENCE</scope>
    <source>
        <tissue evidence="1">Young leaves</tissue>
    </source>
</reference>
<dbReference type="PANTHER" id="PTHR13453:SF1">
    <property type="entry name" value="KAT8 REGULATORY NSL COMPLEX SUBUNIT 2"/>
    <property type="match status" value="1"/>
</dbReference>
<dbReference type="GO" id="GO:0044545">
    <property type="term" value="C:NSL complex"/>
    <property type="evidence" value="ECO:0007669"/>
    <property type="project" value="TreeGrafter"/>
</dbReference>